<name>A0ABY5PEM3_9ACTN</name>
<evidence type="ECO:0000313" key="7">
    <source>
        <dbReference type="EMBL" id="UUY02900.1"/>
    </source>
</evidence>
<feature type="transmembrane region" description="Helical" evidence="6">
    <location>
        <begin position="298"/>
        <end position="317"/>
    </location>
</feature>
<sequence length="421" mass="43639">MTSAAASGGGRREALDSLASSVVLQGLVLVSGVIAARILGPTDRGLLALLWVVALSITQFGTFGVPQAVTYELARGGATVAVLARRAWWIVLGQAVGLTAIQGLALLTLTTSEDMPATPALISLAVLPAMVAHLYALGVVQGLKRFRMLHVCRLLPSAAYTSVLVVGVVAGARSLEFVTAAWVISYAASAAVTVSCAFLATRAGPTGRGGLASDVRARTLVSFGAAGLLGTVSPTETFRVDQLIVGVVLSPAELGLYVSALAFCNLPRFLAQGLGLVAYPRLAETDDPLVQRRLLWRYTALGTAAAAVVAIPLSVFAEPLIRLTFGREFVGAASVAQILLAGTVVLCARRVMSDCLRGVGAPSAGSYAEAFSWVWLIPALVVLVPPYGVDGVALALAISYVLSAGLLIWIAERRGLGIRPR</sequence>
<feature type="transmembrane region" description="Helical" evidence="6">
    <location>
        <begin position="46"/>
        <end position="66"/>
    </location>
</feature>
<evidence type="ECO:0000256" key="2">
    <source>
        <dbReference type="ARBA" id="ARBA00022475"/>
    </source>
</evidence>
<comment type="subcellular location">
    <subcellularLocation>
        <location evidence="1">Cell membrane</location>
        <topology evidence="1">Multi-pass membrane protein</topology>
    </subcellularLocation>
</comment>
<feature type="transmembrane region" description="Helical" evidence="6">
    <location>
        <begin position="121"/>
        <end position="140"/>
    </location>
</feature>
<keyword evidence="4 6" id="KW-1133">Transmembrane helix</keyword>
<organism evidence="7 8">
    <name type="scientific">Svornostia abyssi</name>
    <dbReference type="NCBI Taxonomy" id="2898438"/>
    <lineage>
        <taxon>Bacteria</taxon>
        <taxon>Bacillati</taxon>
        <taxon>Actinomycetota</taxon>
        <taxon>Thermoleophilia</taxon>
        <taxon>Solirubrobacterales</taxon>
        <taxon>Baekduiaceae</taxon>
        <taxon>Svornostia</taxon>
    </lineage>
</organism>
<dbReference type="InterPro" id="IPR050833">
    <property type="entry name" value="Poly_Biosynth_Transport"/>
</dbReference>
<feature type="transmembrane region" description="Helical" evidence="6">
    <location>
        <begin position="393"/>
        <end position="411"/>
    </location>
</feature>
<accession>A0ABY5PEM3</accession>
<dbReference type="Proteomes" id="UP001058860">
    <property type="component" value="Chromosome"/>
</dbReference>
<feature type="transmembrane region" description="Helical" evidence="6">
    <location>
        <begin position="177"/>
        <end position="200"/>
    </location>
</feature>
<dbReference type="EMBL" id="CP088295">
    <property type="protein sequence ID" value="UUY02900.1"/>
    <property type="molecule type" value="Genomic_DNA"/>
</dbReference>
<feature type="transmembrane region" description="Helical" evidence="6">
    <location>
        <begin position="329"/>
        <end position="349"/>
    </location>
</feature>
<dbReference type="RefSeq" id="WP_353863422.1">
    <property type="nucleotide sequence ID" value="NZ_CP088295.1"/>
</dbReference>
<dbReference type="PANTHER" id="PTHR30250:SF11">
    <property type="entry name" value="O-ANTIGEN TRANSPORTER-RELATED"/>
    <property type="match status" value="1"/>
</dbReference>
<reference evidence="8" key="1">
    <citation type="submission" date="2021-11" db="EMBL/GenBank/DDBJ databases">
        <title>Cultivation dependent microbiological survey of springs from the worlds oldest radium mine currently devoted to the extraction of radon-saturated water.</title>
        <authorList>
            <person name="Kapinusova G."/>
            <person name="Smrhova T."/>
            <person name="Strejcek M."/>
            <person name="Suman J."/>
            <person name="Jani K."/>
            <person name="Pajer P."/>
            <person name="Uhlik O."/>
        </authorList>
    </citation>
    <scope>NUCLEOTIDE SEQUENCE [LARGE SCALE GENOMIC DNA]</scope>
    <source>
        <strain evidence="8">J379</strain>
    </source>
</reference>
<evidence type="ECO:0000313" key="8">
    <source>
        <dbReference type="Proteomes" id="UP001058860"/>
    </source>
</evidence>
<evidence type="ECO:0000256" key="3">
    <source>
        <dbReference type="ARBA" id="ARBA00022692"/>
    </source>
</evidence>
<feature type="transmembrane region" description="Helical" evidence="6">
    <location>
        <begin position="21"/>
        <end position="40"/>
    </location>
</feature>
<evidence type="ECO:0000256" key="4">
    <source>
        <dbReference type="ARBA" id="ARBA00022989"/>
    </source>
</evidence>
<feature type="transmembrane region" description="Helical" evidence="6">
    <location>
        <begin position="87"/>
        <end position="109"/>
    </location>
</feature>
<protein>
    <submittedName>
        <fullName evidence="7">Oligosaccharide flippase family protein</fullName>
    </submittedName>
</protein>
<evidence type="ECO:0000256" key="1">
    <source>
        <dbReference type="ARBA" id="ARBA00004651"/>
    </source>
</evidence>
<feature type="transmembrane region" description="Helical" evidence="6">
    <location>
        <begin position="152"/>
        <end position="171"/>
    </location>
</feature>
<gene>
    <name evidence="7" type="ORF">LRS13_19770</name>
</gene>
<keyword evidence="8" id="KW-1185">Reference proteome</keyword>
<keyword evidence="2" id="KW-1003">Cell membrane</keyword>
<keyword evidence="3 6" id="KW-0812">Transmembrane</keyword>
<evidence type="ECO:0000256" key="6">
    <source>
        <dbReference type="SAM" id="Phobius"/>
    </source>
</evidence>
<dbReference type="Pfam" id="PF13440">
    <property type="entry name" value="Polysacc_synt_3"/>
    <property type="match status" value="1"/>
</dbReference>
<dbReference type="PANTHER" id="PTHR30250">
    <property type="entry name" value="PST FAMILY PREDICTED COLANIC ACID TRANSPORTER"/>
    <property type="match status" value="1"/>
</dbReference>
<evidence type="ECO:0000256" key="5">
    <source>
        <dbReference type="ARBA" id="ARBA00023136"/>
    </source>
</evidence>
<keyword evidence="5 6" id="KW-0472">Membrane</keyword>
<proteinExistence type="predicted"/>